<dbReference type="InterPro" id="IPR012674">
    <property type="entry name" value="Calycin"/>
</dbReference>
<gene>
    <name evidence="1" type="primary">ywiB</name>
    <name evidence="1" type="ORF">NCTC13163_00423</name>
</gene>
<dbReference type="InterPro" id="IPR015231">
    <property type="entry name" value="DUF1934"/>
</dbReference>
<protein>
    <submittedName>
        <fullName evidence="1">Uncharacterized beta-barrel protein ywiB</fullName>
    </submittedName>
</protein>
<organism evidence="1 2">
    <name type="scientific">Exiguobacterium aurantiacum</name>
    <dbReference type="NCBI Taxonomy" id="33987"/>
    <lineage>
        <taxon>Bacteria</taxon>
        <taxon>Bacillati</taxon>
        <taxon>Bacillota</taxon>
        <taxon>Bacilli</taxon>
        <taxon>Bacillales</taxon>
        <taxon>Bacillales Family XII. Incertae Sedis</taxon>
        <taxon>Exiguobacterium</taxon>
    </lineage>
</organism>
<evidence type="ECO:0000313" key="2">
    <source>
        <dbReference type="Proteomes" id="UP000254060"/>
    </source>
</evidence>
<evidence type="ECO:0000313" key="1">
    <source>
        <dbReference type="EMBL" id="STO07078.1"/>
    </source>
</evidence>
<dbReference type="OrthoDB" id="2352933at2"/>
<sequence length="139" mass="15811">MAIEPKRVRLRQTTKMSELDEPIVLVADGLYYELKTGFILTFDQEREDGLVPTTLKYTTGRLALICKGPIEMNHSFIEGRLTQSVYKNPYMSMTMATTTERLDVADGRCRFDYALSMNDDVAGTYEVDVTWTFEGGDET</sequence>
<dbReference type="RefSeq" id="WP_029334228.1">
    <property type="nucleotide sequence ID" value="NZ_UGGP01000001.1"/>
</dbReference>
<dbReference type="Gene3D" id="2.40.128.20">
    <property type="match status" value="1"/>
</dbReference>
<name>A0A377FQU2_9BACL</name>
<dbReference type="Pfam" id="PF09148">
    <property type="entry name" value="DUF1934"/>
    <property type="match status" value="1"/>
</dbReference>
<accession>A0A377FQU2</accession>
<proteinExistence type="predicted"/>
<dbReference type="EMBL" id="UGGP01000001">
    <property type="protein sequence ID" value="STO07078.1"/>
    <property type="molecule type" value="Genomic_DNA"/>
</dbReference>
<reference evidence="1 2" key="1">
    <citation type="submission" date="2018-06" db="EMBL/GenBank/DDBJ databases">
        <authorList>
            <consortium name="Pathogen Informatics"/>
            <person name="Doyle S."/>
        </authorList>
    </citation>
    <scope>NUCLEOTIDE SEQUENCE [LARGE SCALE GENOMIC DNA]</scope>
    <source>
        <strain evidence="1 2">NCTC13163</strain>
    </source>
</reference>
<dbReference type="Proteomes" id="UP000254060">
    <property type="component" value="Unassembled WGS sequence"/>
</dbReference>
<dbReference type="SUPFAM" id="SSF50814">
    <property type="entry name" value="Lipocalins"/>
    <property type="match status" value="1"/>
</dbReference>
<dbReference type="AlphaFoldDB" id="A0A377FQU2"/>
<dbReference type="STRING" id="1397694.GCA_000702585_00940"/>